<dbReference type="Gene3D" id="1.25.40.10">
    <property type="entry name" value="Tetratricopeptide repeat domain"/>
    <property type="match status" value="1"/>
</dbReference>
<accession>A0AAP0CE11</accession>
<dbReference type="CDD" id="cd14066">
    <property type="entry name" value="STKc_IRAK"/>
    <property type="match status" value="1"/>
</dbReference>
<dbReference type="GO" id="GO:0005886">
    <property type="term" value="C:plasma membrane"/>
    <property type="evidence" value="ECO:0007669"/>
    <property type="project" value="UniProtKB-SubCell"/>
</dbReference>
<keyword evidence="5" id="KW-0808">Transferase</keyword>
<dbReference type="PROSITE" id="PS00107">
    <property type="entry name" value="PROTEIN_KINASE_ATP"/>
    <property type="match status" value="1"/>
</dbReference>
<dbReference type="InterPro" id="IPR008271">
    <property type="entry name" value="Ser/Thr_kinase_AS"/>
</dbReference>
<dbReference type="InterPro" id="IPR000719">
    <property type="entry name" value="Prot_kinase_dom"/>
</dbReference>
<evidence type="ECO:0000313" key="13">
    <source>
        <dbReference type="EMBL" id="KAK9053538.1"/>
    </source>
</evidence>
<protein>
    <recommendedName>
        <fullName evidence="12">Protein kinase domain-containing protein</fullName>
    </recommendedName>
</protein>
<keyword evidence="10" id="KW-0449">Lipoprotein</keyword>
<dbReference type="GO" id="GO:0010183">
    <property type="term" value="P:pollen tube guidance"/>
    <property type="evidence" value="ECO:0007669"/>
    <property type="project" value="UniProtKB-ARBA"/>
</dbReference>
<comment type="subcellular location">
    <subcellularLocation>
        <location evidence="1">Cell membrane</location>
        <topology evidence="1">Lipid-anchor</topology>
    </subcellularLocation>
</comment>
<comment type="similarity">
    <text evidence="2">Belongs to the protein kinase superfamily. Ser/Thr protein kinase family.</text>
</comment>
<evidence type="ECO:0000256" key="5">
    <source>
        <dbReference type="ARBA" id="ARBA00022679"/>
    </source>
</evidence>
<keyword evidence="6 11" id="KW-0547">Nucleotide-binding</keyword>
<name>A0AAP0CE11_9ASTR</name>
<dbReference type="PANTHER" id="PTHR47985">
    <property type="entry name" value="OS07G0668900 PROTEIN"/>
    <property type="match status" value="1"/>
</dbReference>
<evidence type="ECO:0000256" key="7">
    <source>
        <dbReference type="ARBA" id="ARBA00022777"/>
    </source>
</evidence>
<evidence type="ECO:0000256" key="8">
    <source>
        <dbReference type="ARBA" id="ARBA00022840"/>
    </source>
</evidence>
<evidence type="ECO:0000256" key="1">
    <source>
        <dbReference type="ARBA" id="ARBA00004193"/>
    </source>
</evidence>
<evidence type="ECO:0000256" key="10">
    <source>
        <dbReference type="ARBA" id="ARBA00023288"/>
    </source>
</evidence>
<dbReference type="Proteomes" id="UP001408789">
    <property type="component" value="Unassembled WGS sequence"/>
</dbReference>
<evidence type="ECO:0000256" key="2">
    <source>
        <dbReference type="ARBA" id="ARBA00008684"/>
    </source>
</evidence>
<dbReference type="InterPro" id="IPR011009">
    <property type="entry name" value="Kinase-like_dom_sf"/>
</dbReference>
<dbReference type="PROSITE" id="PS00108">
    <property type="entry name" value="PROTEIN_KINASE_ST"/>
    <property type="match status" value="1"/>
</dbReference>
<evidence type="ECO:0000256" key="3">
    <source>
        <dbReference type="ARBA" id="ARBA00022475"/>
    </source>
</evidence>
<dbReference type="GO" id="GO:0090404">
    <property type="term" value="C:pollen tube tip"/>
    <property type="evidence" value="ECO:0007669"/>
    <property type="project" value="UniProtKB-ARBA"/>
</dbReference>
<dbReference type="GO" id="GO:0004674">
    <property type="term" value="F:protein serine/threonine kinase activity"/>
    <property type="evidence" value="ECO:0007669"/>
    <property type="project" value="UniProtKB-KW"/>
</dbReference>
<dbReference type="GO" id="GO:0005524">
    <property type="term" value="F:ATP binding"/>
    <property type="evidence" value="ECO:0007669"/>
    <property type="project" value="UniProtKB-UniRule"/>
</dbReference>
<reference evidence="13 14" key="1">
    <citation type="submission" date="2024-04" db="EMBL/GenBank/DDBJ databases">
        <title>The reference genome of an endangered Asteraceae, Deinandra increscens subsp. villosa, native to the Central Coast of California.</title>
        <authorList>
            <person name="Guilliams M."/>
            <person name="Hasenstab-Lehman K."/>
            <person name="Meyer R."/>
            <person name="Mcevoy S."/>
        </authorList>
    </citation>
    <scope>NUCLEOTIDE SEQUENCE [LARGE SCALE GENOMIC DNA]</scope>
    <source>
        <tissue evidence="13">Leaf</tissue>
    </source>
</reference>
<dbReference type="SUPFAM" id="SSF56112">
    <property type="entry name" value="Protein kinase-like (PK-like)"/>
    <property type="match status" value="1"/>
</dbReference>
<dbReference type="InterPro" id="IPR011990">
    <property type="entry name" value="TPR-like_helical_dom_sf"/>
</dbReference>
<evidence type="ECO:0000256" key="9">
    <source>
        <dbReference type="ARBA" id="ARBA00023136"/>
    </source>
</evidence>
<dbReference type="PROSITE" id="PS50011">
    <property type="entry name" value="PROTEIN_KINASE_DOM"/>
    <property type="match status" value="1"/>
</dbReference>
<feature type="binding site" evidence="11">
    <location>
        <position position="342"/>
    </location>
    <ligand>
        <name>ATP</name>
        <dbReference type="ChEBI" id="CHEBI:30616"/>
    </ligand>
</feature>
<organism evidence="13 14">
    <name type="scientific">Deinandra increscens subsp. villosa</name>
    <dbReference type="NCBI Taxonomy" id="3103831"/>
    <lineage>
        <taxon>Eukaryota</taxon>
        <taxon>Viridiplantae</taxon>
        <taxon>Streptophyta</taxon>
        <taxon>Embryophyta</taxon>
        <taxon>Tracheophyta</taxon>
        <taxon>Spermatophyta</taxon>
        <taxon>Magnoliopsida</taxon>
        <taxon>eudicotyledons</taxon>
        <taxon>Gunneridae</taxon>
        <taxon>Pentapetalae</taxon>
        <taxon>asterids</taxon>
        <taxon>campanulids</taxon>
        <taxon>Asterales</taxon>
        <taxon>Asteraceae</taxon>
        <taxon>Asteroideae</taxon>
        <taxon>Heliantheae alliance</taxon>
        <taxon>Madieae</taxon>
        <taxon>Madiinae</taxon>
        <taxon>Deinandra</taxon>
    </lineage>
</organism>
<dbReference type="EMBL" id="JBCNJP010000025">
    <property type="protein sequence ID" value="KAK9053538.1"/>
    <property type="molecule type" value="Genomic_DNA"/>
</dbReference>
<dbReference type="Gene3D" id="3.30.200.20">
    <property type="entry name" value="Phosphorylase Kinase, domain 1"/>
    <property type="match status" value="1"/>
</dbReference>
<evidence type="ECO:0000256" key="11">
    <source>
        <dbReference type="PROSITE-ProRule" id="PRU10141"/>
    </source>
</evidence>
<evidence type="ECO:0000313" key="14">
    <source>
        <dbReference type="Proteomes" id="UP001408789"/>
    </source>
</evidence>
<evidence type="ECO:0000256" key="4">
    <source>
        <dbReference type="ARBA" id="ARBA00022527"/>
    </source>
</evidence>
<comment type="caution">
    <text evidence="13">The sequence shown here is derived from an EMBL/GenBank/DDBJ whole genome shotgun (WGS) entry which is preliminary data.</text>
</comment>
<dbReference type="PANTHER" id="PTHR47985:SF69">
    <property type="entry name" value="CONCANAVALIN A-LIKE LECTIN_GLUCANASE DOMAIN, SERINE_THREONINE-PROTEIN KINASE UNC-51-RELATED"/>
    <property type="match status" value="1"/>
</dbReference>
<dbReference type="InterPro" id="IPR017441">
    <property type="entry name" value="Protein_kinase_ATP_BS"/>
</dbReference>
<keyword evidence="7" id="KW-0418">Kinase</keyword>
<dbReference type="Gene3D" id="1.10.510.10">
    <property type="entry name" value="Transferase(Phosphotransferase) domain 1"/>
    <property type="match status" value="1"/>
</dbReference>
<dbReference type="FunFam" id="1.10.510.10:FF:000032">
    <property type="entry name" value="Serine/threonine-protein kinase PBS1"/>
    <property type="match status" value="1"/>
</dbReference>
<proteinExistence type="inferred from homology"/>
<dbReference type="Pfam" id="PF07714">
    <property type="entry name" value="PK_Tyr_Ser-Thr"/>
    <property type="match status" value="1"/>
</dbReference>
<evidence type="ECO:0000256" key="6">
    <source>
        <dbReference type="ARBA" id="ARBA00022741"/>
    </source>
</evidence>
<keyword evidence="4" id="KW-0723">Serine/threonine-protein kinase</keyword>
<keyword evidence="8 11" id="KW-0067">ATP-binding</keyword>
<dbReference type="FunFam" id="3.30.200.20:FF:000266">
    <property type="entry name" value="probable serine/threonine-protein kinase RLCKVII"/>
    <property type="match status" value="1"/>
</dbReference>
<sequence length="598" mass="68170">MNMIMMFFSIWQENLGWVYMQKSNFMTAEVVYKKAQMIDPDANKTNNLGIFLMKQARYNEACLVLQHVVNDLDCSLNSFFVVKHGMFFVTRNEGNTNSFSCFAIEGSEGNMNRFTSFPKEGKKQNMNCFSYFQTREGKRGKMNCFPCFLTRDSKHEKTDLTQGKTRKMNCFVYFQAKDSTLGKTRNLTCFPCSRTEGNMNCFSCFQTQYSKPEKKRRKRLNIKLFPKRARKDSTGKTQKTKCFPVERKIRCTWLRKEKARQDCIPFLPFKNKKRVSSSDTQFHDIVFPKRANNNNLAAKTFTFKELAVATKNFKEECLLGEGGFGRVYKGKLEKTGQVVAVKQLNRAGRQGNGEFFVEVMMLSHLCHQHLVNLVGYCSDGDQRLLVYEYMAAGSLENHLLDLLPGKPPLDWSTRIKVAMQAAQGLEYLHETIDPPIIYRDFKSSNILLDKDFNAKLSDFGLAKIGPIGNRSHVTSRVMGTVGYCAPEYQKTGRLTVKSDIYSYGVVLLELITGRRAVDLTRKSEELHLVRWAESRINDPHKYSELVDPLIDGNYPWADLGQVLAIAAMCLSMDASVRPSIGDVVAALASLTQDPIPLK</sequence>
<keyword evidence="3" id="KW-1003">Cell membrane</keyword>
<dbReference type="SUPFAM" id="SSF48452">
    <property type="entry name" value="TPR-like"/>
    <property type="match status" value="1"/>
</dbReference>
<dbReference type="AlphaFoldDB" id="A0AAP0CE11"/>
<evidence type="ECO:0000259" key="12">
    <source>
        <dbReference type="PROSITE" id="PS50011"/>
    </source>
</evidence>
<keyword evidence="9" id="KW-0472">Membrane</keyword>
<keyword evidence="14" id="KW-1185">Reference proteome</keyword>
<dbReference type="InterPro" id="IPR001245">
    <property type="entry name" value="Ser-Thr/Tyr_kinase_cat_dom"/>
</dbReference>
<gene>
    <name evidence="13" type="ORF">SSX86_024612</name>
</gene>
<feature type="domain" description="Protein kinase" evidence="12">
    <location>
        <begin position="313"/>
        <end position="590"/>
    </location>
</feature>